<proteinExistence type="predicted"/>
<evidence type="ECO:0000313" key="1">
    <source>
        <dbReference type="EMBL" id="KAJ8668056.1"/>
    </source>
</evidence>
<accession>A0ACC2NAX6</accession>
<comment type="caution">
    <text evidence="1">The sequence shown here is derived from an EMBL/GenBank/DDBJ whole genome shotgun (WGS) entry which is preliminary data.</text>
</comment>
<evidence type="ECO:0000313" key="2">
    <source>
        <dbReference type="Proteomes" id="UP001239111"/>
    </source>
</evidence>
<name>A0ACC2NAX6_9HYME</name>
<sequence>MIFYSNYEGYNSSVSYENFAEPPAIDPHSPLSSVRIVNGQDATKGEFPFIVSLQNPNSHICGGSIINEYWILTAAHCLNYRDPDDMRVKVGKLELKKVEDSEQEILPAAFFIHEKYSEDNSFDIGLIKLQKPIVFNDLVQPIELPTAEIDVETPVTLTGWGLIEPSGIETVNILQKAELPIITIEECKEVLDKLGKYFPLQSYHLCTGNISGVSGASGDSGSPLVKKADNHSQIVGIAVWAIYPYGVSRAPTGYMKVSSFIDWIESTMNKNH</sequence>
<protein>
    <submittedName>
        <fullName evidence="1">Uncharacterized protein</fullName>
    </submittedName>
</protein>
<organism evidence="1 2">
    <name type="scientific">Eretmocerus hayati</name>
    <dbReference type="NCBI Taxonomy" id="131215"/>
    <lineage>
        <taxon>Eukaryota</taxon>
        <taxon>Metazoa</taxon>
        <taxon>Ecdysozoa</taxon>
        <taxon>Arthropoda</taxon>
        <taxon>Hexapoda</taxon>
        <taxon>Insecta</taxon>
        <taxon>Pterygota</taxon>
        <taxon>Neoptera</taxon>
        <taxon>Endopterygota</taxon>
        <taxon>Hymenoptera</taxon>
        <taxon>Apocrita</taxon>
        <taxon>Proctotrupomorpha</taxon>
        <taxon>Chalcidoidea</taxon>
        <taxon>Aphelinidae</taxon>
        <taxon>Aphelininae</taxon>
        <taxon>Eretmocerus</taxon>
    </lineage>
</organism>
<dbReference type="EMBL" id="CM056744">
    <property type="protein sequence ID" value="KAJ8668056.1"/>
    <property type="molecule type" value="Genomic_DNA"/>
</dbReference>
<keyword evidence="2" id="KW-1185">Reference proteome</keyword>
<reference evidence="1" key="1">
    <citation type="submission" date="2023-04" db="EMBL/GenBank/DDBJ databases">
        <title>A chromosome-level genome assembly of the parasitoid wasp Eretmocerus hayati.</title>
        <authorList>
            <person name="Zhong Y."/>
            <person name="Liu S."/>
            <person name="Liu Y."/>
        </authorList>
    </citation>
    <scope>NUCLEOTIDE SEQUENCE</scope>
    <source>
        <strain evidence="1">ZJU_SS_LIU_2023</strain>
    </source>
</reference>
<gene>
    <name evidence="1" type="ORF">QAD02_009719</name>
</gene>
<dbReference type="Proteomes" id="UP001239111">
    <property type="component" value="Chromosome 4"/>
</dbReference>